<reference evidence="4" key="2">
    <citation type="journal article" date="2021" name="PeerJ">
        <title>Extensive microbial diversity within the chicken gut microbiome revealed by metagenomics and culture.</title>
        <authorList>
            <person name="Gilroy R."/>
            <person name="Ravi A."/>
            <person name="Getino M."/>
            <person name="Pursley I."/>
            <person name="Horton D.L."/>
            <person name="Alikhan N.F."/>
            <person name="Baker D."/>
            <person name="Gharbi K."/>
            <person name="Hall N."/>
            <person name="Watson M."/>
            <person name="Adriaenssens E.M."/>
            <person name="Foster-Nyarko E."/>
            <person name="Jarju S."/>
            <person name="Secka A."/>
            <person name="Antonio M."/>
            <person name="Oren A."/>
            <person name="Chaudhuri R.R."/>
            <person name="La Ragione R."/>
            <person name="Hildebrand F."/>
            <person name="Pallen M.J."/>
        </authorList>
    </citation>
    <scope>NUCLEOTIDE SEQUENCE</scope>
    <source>
        <strain evidence="4">ChiHcec3-6078</strain>
    </source>
</reference>
<dbReference type="Proteomes" id="UP000824090">
    <property type="component" value="Unassembled WGS sequence"/>
</dbReference>
<sequence>MENKRRISKPVKIGIIAAAVALMAGASVYAAAGGGSAADIGEAKAKEIALGQVPGASQENITKFRKDVDDSRQEYDVEIIYGGYEYDFEISAADGTIFDRSKDIAEGYQHSSSADSTASDRLVTETATPEPQTQAAQPSQSYGYASSADIGIEKAKSTALAQVSGASSSDIVKAERDYDDGRLEYGIEIYYGGYEYEFEIDGATGSIISKDVDRADYYD</sequence>
<feature type="domain" description="PepSY" evidence="3">
    <location>
        <begin position="150"/>
        <end position="210"/>
    </location>
</feature>
<evidence type="ECO:0000313" key="4">
    <source>
        <dbReference type="EMBL" id="HIU26109.1"/>
    </source>
</evidence>
<dbReference type="InterPro" id="IPR025711">
    <property type="entry name" value="PepSY"/>
</dbReference>
<organism evidence="4 5">
    <name type="scientific">Candidatus Allocopromorpha excrementigallinarum</name>
    <dbReference type="NCBI Taxonomy" id="2840742"/>
    <lineage>
        <taxon>Bacteria</taxon>
        <taxon>Bacillati</taxon>
        <taxon>Bacillota</taxon>
        <taxon>Clostridia</taxon>
        <taxon>Eubacteriales</taxon>
        <taxon>Eubacteriaceae</taxon>
        <taxon>Eubacteriaceae incertae sedis</taxon>
        <taxon>Candidatus Allocopromorpha</taxon>
    </lineage>
</organism>
<keyword evidence="2" id="KW-0732">Signal</keyword>
<dbReference type="Pfam" id="PF03413">
    <property type="entry name" value="PepSY"/>
    <property type="match status" value="2"/>
</dbReference>
<comment type="caution">
    <text evidence="4">The sequence shown here is derived from an EMBL/GenBank/DDBJ whole genome shotgun (WGS) entry which is preliminary data.</text>
</comment>
<evidence type="ECO:0000313" key="5">
    <source>
        <dbReference type="Proteomes" id="UP000824090"/>
    </source>
</evidence>
<name>A0A9D1L5X1_9FIRM</name>
<evidence type="ECO:0000256" key="1">
    <source>
        <dbReference type="SAM" id="MobiDB-lite"/>
    </source>
</evidence>
<feature type="domain" description="PepSY" evidence="3">
    <location>
        <begin position="40"/>
        <end position="98"/>
    </location>
</feature>
<feature type="chain" id="PRO_5039699713" evidence="2">
    <location>
        <begin position="33"/>
        <end position="219"/>
    </location>
</feature>
<evidence type="ECO:0000256" key="2">
    <source>
        <dbReference type="SAM" id="SignalP"/>
    </source>
</evidence>
<protein>
    <submittedName>
        <fullName evidence="4">PepSY domain-containing protein</fullName>
    </submittedName>
</protein>
<proteinExistence type="predicted"/>
<feature type="region of interest" description="Disordered" evidence="1">
    <location>
        <begin position="108"/>
        <end position="142"/>
    </location>
</feature>
<dbReference type="Gene3D" id="3.10.450.40">
    <property type="match status" value="2"/>
</dbReference>
<dbReference type="EMBL" id="DVMP01000121">
    <property type="protein sequence ID" value="HIU26109.1"/>
    <property type="molecule type" value="Genomic_DNA"/>
</dbReference>
<accession>A0A9D1L5X1</accession>
<reference evidence="4" key="1">
    <citation type="submission" date="2020-10" db="EMBL/GenBank/DDBJ databases">
        <authorList>
            <person name="Gilroy R."/>
        </authorList>
    </citation>
    <scope>NUCLEOTIDE SEQUENCE</scope>
    <source>
        <strain evidence="4">ChiHcec3-6078</strain>
    </source>
</reference>
<feature type="signal peptide" evidence="2">
    <location>
        <begin position="1"/>
        <end position="32"/>
    </location>
</feature>
<gene>
    <name evidence="4" type="ORF">IAC50_06435</name>
</gene>
<dbReference type="AlphaFoldDB" id="A0A9D1L5X1"/>
<evidence type="ECO:0000259" key="3">
    <source>
        <dbReference type="Pfam" id="PF03413"/>
    </source>
</evidence>
<feature type="compositionally biased region" description="Polar residues" evidence="1">
    <location>
        <begin position="109"/>
        <end position="142"/>
    </location>
</feature>